<dbReference type="Gene3D" id="2.60.200.40">
    <property type="match status" value="1"/>
</dbReference>
<evidence type="ECO:0000259" key="12">
    <source>
        <dbReference type="PROSITE" id="PS50146"/>
    </source>
</evidence>
<dbReference type="Pfam" id="PF19279">
    <property type="entry name" value="YegS_C"/>
    <property type="match status" value="1"/>
</dbReference>
<evidence type="ECO:0000256" key="3">
    <source>
        <dbReference type="ARBA" id="ARBA00022679"/>
    </source>
</evidence>
<sequence length="292" mass="31185">MTIAPGTRALLLINPNARRGRLEGDKARGLLRAAGLTLLEPATNGQTLDAVIEAHASQVDCVIVGGGDGSLNGAARGLISTGLPLGVLPLGTANDFARTMKIPADLAGAVSLIMKGRTAGVDLGLANEFPFFNVASIGFSADLAAGLSAEAKKRFGKLGYGIVAARLLMGSRLFTAHLDHDGTTEDFRTFQVSVGNGRYYGGGMTVHQDATAMDGLLDFYSLEVSHWWRLLRLLPALRKGTHGDWDEVRAFSTKELTIRTRKTRPVNLDGELKTQTPVTFRILEKAVQVYAP</sequence>
<dbReference type="InterPro" id="IPR001206">
    <property type="entry name" value="Diacylglycerol_kinase_cat_dom"/>
</dbReference>
<reference evidence="13" key="2">
    <citation type="submission" date="2020-09" db="EMBL/GenBank/DDBJ databases">
        <authorList>
            <person name="Sun Q."/>
            <person name="Sedlacek I."/>
        </authorList>
    </citation>
    <scope>NUCLEOTIDE SEQUENCE</scope>
    <source>
        <strain evidence="13">CCM 7897</strain>
    </source>
</reference>
<keyword evidence="8" id="KW-0460">Magnesium</keyword>
<evidence type="ECO:0000256" key="2">
    <source>
        <dbReference type="ARBA" id="ARBA00022516"/>
    </source>
</evidence>
<keyword evidence="11" id="KW-1208">Phospholipid metabolism</keyword>
<dbReference type="Pfam" id="PF00781">
    <property type="entry name" value="DAGK_cat"/>
    <property type="match status" value="1"/>
</dbReference>
<evidence type="ECO:0000256" key="10">
    <source>
        <dbReference type="ARBA" id="ARBA00023209"/>
    </source>
</evidence>
<keyword evidence="2" id="KW-0444">Lipid biosynthesis</keyword>
<accession>A0A917BPX4</accession>
<evidence type="ECO:0000256" key="1">
    <source>
        <dbReference type="ARBA" id="ARBA00001946"/>
    </source>
</evidence>
<evidence type="ECO:0000256" key="8">
    <source>
        <dbReference type="ARBA" id="ARBA00022842"/>
    </source>
</evidence>
<dbReference type="Gene3D" id="3.40.50.10330">
    <property type="entry name" value="Probable inorganic polyphosphate/atp-NAD kinase, domain 1"/>
    <property type="match status" value="1"/>
</dbReference>
<dbReference type="InterPro" id="IPR017438">
    <property type="entry name" value="ATP-NAD_kinase_N"/>
</dbReference>
<evidence type="ECO:0000256" key="5">
    <source>
        <dbReference type="ARBA" id="ARBA00022741"/>
    </source>
</evidence>
<name>A0A917BPX4_9HYPH</name>
<evidence type="ECO:0000256" key="11">
    <source>
        <dbReference type="ARBA" id="ARBA00023264"/>
    </source>
</evidence>
<keyword evidence="5" id="KW-0547">Nucleotide-binding</keyword>
<evidence type="ECO:0000313" key="13">
    <source>
        <dbReference type="EMBL" id="GGF49899.1"/>
    </source>
</evidence>
<feature type="domain" description="DAGKc" evidence="12">
    <location>
        <begin position="4"/>
        <end position="130"/>
    </location>
</feature>
<dbReference type="Proteomes" id="UP000606044">
    <property type="component" value="Unassembled WGS sequence"/>
</dbReference>
<dbReference type="EMBL" id="BMCT01000001">
    <property type="protein sequence ID" value="GGF49899.1"/>
    <property type="molecule type" value="Genomic_DNA"/>
</dbReference>
<keyword evidence="7" id="KW-0067">ATP-binding</keyword>
<keyword evidence="6 13" id="KW-0418">Kinase</keyword>
<gene>
    <name evidence="13" type="ORF">GCM10007301_06470</name>
</gene>
<reference evidence="13" key="1">
    <citation type="journal article" date="2014" name="Int. J. Syst. Evol. Microbiol.">
        <title>Complete genome sequence of Corynebacterium casei LMG S-19264T (=DSM 44701T), isolated from a smear-ripened cheese.</title>
        <authorList>
            <consortium name="US DOE Joint Genome Institute (JGI-PGF)"/>
            <person name="Walter F."/>
            <person name="Albersmeier A."/>
            <person name="Kalinowski J."/>
            <person name="Ruckert C."/>
        </authorList>
    </citation>
    <scope>NUCLEOTIDE SEQUENCE</scope>
    <source>
        <strain evidence="13">CCM 7897</strain>
    </source>
</reference>
<dbReference type="SUPFAM" id="SSF111331">
    <property type="entry name" value="NAD kinase/diacylglycerol kinase-like"/>
    <property type="match status" value="1"/>
</dbReference>
<dbReference type="InterPro" id="IPR005218">
    <property type="entry name" value="Diacylglycerol/lipid_kinase"/>
</dbReference>
<dbReference type="PANTHER" id="PTHR12358:SF106">
    <property type="entry name" value="LIPID KINASE YEGS"/>
    <property type="match status" value="1"/>
</dbReference>
<dbReference type="PROSITE" id="PS50146">
    <property type="entry name" value="DAGK"/>
    <property type="match status" value="1"/>
</dbReference>
<dbReference type="InterPro" id="IPR045540">
    <property type="entry name" value="YegS/DAGK_C"/>
</dbReference>
<dbReference type="NCBIfam" id="TIGR00147">
    <property type="entry name" value="YegS/Rv2252/BmrU family lipid kinase"/>
    <property type="match status" value="1"/>
</dbReference>
<dbReference type="GO" id="GO:0016301">
    <property type="term" value="F:kinase activity"/>
    <property type="evidence" value="ECO:0007669"/>
    <property type="project" value="UniProtKB-KW"/>
</dbReference>
<dbReference type="InterPro" id="IPR016064">
    <property type="entry name" value="NAD/diacylglycerol_kinase_sf"/>
</dbReference>
<dbReference type="GO" id="GO:0008654">
    <property type="term" value="P:phospholipid biosynthetic process"/>
    <property type="evidence" value="ECO:0007669"/>
    <property type="project" value="UniProtKB-KW"/>
</dbReference>
<keyword evidence="3" id="KW-0808">Transferase</keyword>
<dbReference type="InterPro" id="IPR050187">
    <property type="entry name" value="Lipid_Phosphate_FormReg"/>
</dbReference>
<dbReference type="GO" id="GO:0005524">
    <property type="term" value="F:ATP binding"/>
    <property type="evidence" value="ECO:0007669"/>
    <property type="project" value="UniProtKB-KW"/>
</dbReference>
<dbReference type="GO" id="GO:0046872">
    <property type="term" value="F:metal ion binding"/>
    <property type="evidence" value="ECO:0007669"/>
    <property type="project" value="UniProtKB-KW"/>
</dbReference>
<dbReference type="AlphaFoldDB" id="A0A917BPX4"/>
<evidence type="ECO:0000256" key="7">
    <source>
        <dbReference type="ARBA" id="ARBA00022840"/>
    </source>
</evidence>
<dbReference type="PANTHER" id="PTHR12358">
    <property type="entry name" value="SPHINGOSINE KINASE"/>
    <property type="match status" value="1"/>
</dbReference>
<dbReference type="NCBIfam" id="NF009604">
    <property type="entry name" value="PRK13057.1"/>
    <property type="match status" value="1"/>
</dbReference>
<evidence type="ECO:0000256" key="4">
    <source>
        <dbReference type="ARBA" id="ARBA00022723"/>
    </source>
</evidence>
<dbReference type="RefSeq" id="WP_188575336.1">
    <property type="nucleotide sequence ID" value="NZ_BMCT01000001.1"/>
</dbReference>
<dbReference type="GO" id="GO:0005886">
    <property type="term" value="C:plasma membrane"/>
    <property type="evidence" value="ECO:0007669"/>
    <property type="project" value="TreeGrafter"/>
</dbReference>
<keyword evidence="9" id="KW-0443">Lipid metabolism</keyword>
<evidence type="ECO:0000256" key="9">
    <source>
        <dbReference type="ARBA" id="ARBA00023098"/>
    </source>
</evidence>
<evidence type="ECO:0000256" key="6">
    <source>
        <dbReference type="ARBA" id="ARBA00022777"/>
    </source>
</evidence>
<keyword evidence="4" id="KW-0479">Metal-binding</keyword>
<proteinExistence type="predicted"/>
<dbReference type="SMART" id="SM00046">
    <property type="entry name" value="DAGKc"/>
    <property type="match status" value="1"/>
</dbReference>
<comment type="cofactor">
    <cofactor evidence="1">
        <name>Mg(2+)</name>
        <dbReference type="ChEBI" id="CHEBI:18420"/>
    </cofactor>
</comment>
<keyword evidence="14" id="KW-1185">Reference proteome</keyword>
<protein>
    <submittedName>
        <fullName evidence="13">Lipid kinase</fullName>
    </submittedName>
</protein>
<evidence type="ECO:0000313" key="14">
    <source>
        <dbReference type="Proteomes" id="UP000606044"/>
    </source>
</evidence>
<organism evidence="13 14">
    <name type="scientific">Azorhizobium oxalatiphilum</name>
    <dbReference type="NCBI Taxonomy" id="980631"/>
    <lineage>
        <taxon>Bacteria</taxon>
        <taxon>Pseudomonadati</taxon>
        <taxon>Pseudomonadota</taxon>
        <taxon>Alphaproteobacteria</taxon>
        <taxon>Hyphomicrobiales</taxon>
        <taxon>Xanthobacteraceae</taxon>
        <taxon>Azorhizobium</taxon>
    </lineage>
</organism>
<keyword evidence="10" id="KW-0594">Phospholipid biosynthesis</keyword>
<comment type="caution">
    <text evidence="13">The sequence shown here is derived from an EMBL/GenBank/DDBJ whole genome shotgun (WGS) entry which is preliminary data.</text>
</comment>